<gene>
    <name evidence="5" type="ORF">SARC_04978</name>
</gene>
<feature type="region of interest" description="Disordered" evidence="2">
    <location>
        <begin position="855"/>
        <end position="913"/>
    </location>
</feature>
<feature type="region of interest" description="Disordered" evidence="2">
    <location>
        <begin position="1089"/>
        <end position="1116"/>
    </location>
</feature>
<feature type="compositionally biased region" description="Low complexity" evidence="2">
    <location>
        <begin position="55"/>
        <end position="65"/>
    </location>
</feature>
<dbReference type="RefSeq" id="XP_014156638.1">
    <property type="nucleotide sequence ID" value="XM_014301163.1"/>
</dbReference>
<proteinExistence type="inferred from homology"/>
<feature type="domain" description="RNA polymerase II assembly factor Rtp1 C-terminal" evidence="3">
    <location>
        <begin position="925"/>
        <end position="1032"/>
    </location>
</feature>
<dbReference type="Proteomes" id="UP000054560">
    <property type="component" value="Unassembled WGS sequence"/>
</dbReference>
<evidence type="ECO:0000259" key="4">
    <source>
        <dbReference type="Pfam" id="PF23565"/>
    </source>
</evidence>
<dbReference type="InterPro" id="IPR016024">
    <property type="entry name" value="ARM-type_fold"/>
</dbReference>
<feature type="compositionally biased region" description="Polar residues" evidence="2">
    <location>
        <begin position="902"/>
        <end position="912"/>
    </location>
</feature>
<feature type="compositionally biased region" description="Polar residues" evidence="2">
    <location>
        <begin position="1089"/>
        <end position="1099"/>
    </location>
</feature>
<evidence type="ECO:0000256" key="2">
    <source>
        <dbReference type="SAM" id="MobiDB-lite"/>
    </source>
</evidence>
<evidence type="ECO:0000313" key="6">
    <source>
        <dbReference type="Proteomes" id="UP000054560"/>
    </source>
</evidence>
<accession>A0A0L0G0U7</accession>
<protein>
    <submittedName>
        <fullName evidence="5">Uncharacterized protein</fullName>
    </submittedName>
</protein>
<dbReference type="PANTHER" id="PTHR20959">
    <property type="entry name" value="TRANSPORT AND GOLGI ORGANIZATION PROTEIN 6 FAMILY MEMBER"/>
    <property type="match status" value="1"/>
</dbReference>
<feature type="compositionally biased region" description="Polar residues" evidence="2">
    <location>
        <begin position="877"/>
        <end position="888"/>
    </location>
</feature>
<dbReference type="InterPro" id="IPR039600">
    <property type="entry name" value="TANGO6/Rtp1"/>
</dbReference>
<feature type="compositionally biased region" description="Basic and acidic residues" evidence="2">
    <location>
        <begin position="110"/>
        <end position="121"/>
    </location>
</feature>
<evidence type="ECO:0000256" key="1">
    <source>
        <dbReference type="ARBA" id="ARBA00005724"/>
    </source>
</evidence>
<reference evidence="5 6" key="1">
    <citation type="submission" date="2011-02" db="EMBL/GenBank/DDBJ databases">
        <title>The Genome Sequence of Sphaeroforma arctica JP610.</title>
        <authorList>
            <consortium name="The Broad Institute Genome Sequencing Platform"/>
            <person name="Russ C."/>
            <person name="Cuomo C."/>
            <person name="Young S.K."/>
            <person name="Zeng Q."/>
            <person name="Gargeya S."/>
            <person name="Alvarado L."/>
            <person name="Berlin A."/>
            <person name="Chapman S.B."/>
            <person name="Chen Z."/>
            <person name="Freedman E."/>
            <person name="Gellesch M."/>
            <person name="Goldberg J."/>
            <person name="Griggs A."/>
            <person name="Gujja S."/>
            <person name="Heilman E."/>
            <person name="Heiman D."/>
            <person name="Howarth C."/>
            <person name="Mehta T."/>
            <person name="Neiman D."/>
            <person name="Pearson M."/>
            <person name="Roberts A."/>
            <person name="Saif S."/>
            <person name="Shea T."/>
            <person name="Shenoy N."/>
            <person name="Sisk P."/>
            <person name="Stolte C."/>
            <person name="Sykes S."/>
            <person name="White J."/>
            <person name="Yandava C."/>
            <person name="Burger G."/>
            <person name="Gray M.W."/>
            <person name="Holland P.W.H."/>
            <person name="King N."/>
            <person name="Lang F.B.F."/>
            <person name="Roger A.J."/>
            <person name="Ruiz-Trillo I."/>
            <person name="Haas B."/>
            <person name="Nusbaum C."/>
            <person name="Birren B."/>
        </authorList>
    </citation>
    <scope>NUCLEOTIDE SEQUENCE [LARGE SCALE GENOMIC DNA]</scope>
    <source>
        <strain evidence="5 6">JP610</strain>
    </source>
</reference>
<dbReference type="SUPFAM" id="SSF48371">
    <property type="entry name" value="ARM repeat"/>
    <property type="match status" value="2"/>
</dbReference>
<dbReference type="GeneID" id="25905482"/>
<dbReference type="PANTHER" id="PTHR20959:SF1">
    <property type="entry name" value="TRANSPORT AND GOLGI ORGANIZATION PROTEIN 6 HOMOLOG"/>
    <property type="match status" value="1"/>
</dbReference>
<dbReference type="OrthoDB" id="39591at2759"/>
<name>A0A0L0G0U7_9EUKA</name>
<organism evidence="5 6">
    <name type="scientific">Sphaeroforma arctica JP610</name>
    <dbReference type="NCBI Taxonomy" id="667725"/>
    <lineage>
        <taxon>Eukaryota</taxon>
        <taxon>Ichthyosporea</taxon>
        <taxon>Ichthyophonida</taxon>
        <taxon>Sphaeroforma</taxon>
    </lineage>
</organism>
<dbReference type="Pfam" id="PF10363">
    <property type="entry name" value="RTP1_C1"/>
    <property type="match status" value="1"/>
</dbReference>
<evidence type="ECO:0000259" key="3">
    <source>
        <dbReference type="Pfam" id="PF10363"/>
    </source>
</evidence>
<feature type="region of interest" description="Disordered" evidence="2">
    <location>
        <begin position="110"/>
        <end position="133"/>
    </location>
</feature>
<sequence>MAVLDILLAIHCTLLKSKTGHAVSGNSPVSLANARATVESFDVTKRSDPNAVQFGANSANDNGNGDNRESALKQSSVMPKSFIEEITSDTTSMSQPGASIPRTKLLIEEISSDKTPVKRPDAAPPSHATDNKDAGALSLSQSMSVRKAIRVLVYAVLVPLLDSELATSLQHYLPQTVAEVALHKKRTSKKEQQKASARARPLTSPVYNFLYLLAAKHESGNWIARTGREEKLAVVVKRIAVWLGAKQGDTTEVTYLTAMHFAYPVLLSALQLAYGGADPTSTSSKDDCIGLDTTTADRSDDLNPRIKIGQKRKQDFAHLLVVLRHRMPLNVVMEAFAQLLALRDLPSSLQPVCSRILTKCLMMQNGVLCLLTHLLSSCETVSDVTAAATQTMRLVINCPRWMAKSKDAYYANICTQLYHLLHLRSSDSSVLNSVSNISRRLPHAVMILIHGMILKHPILARKHLISRMCAAFDVRFVEAGSEPYRPTLSGTQSTPSWVSELRIPVSDIWQCINQDAHTEEVGSSVNTAFITTWDPIVIEQAIQFAVEDMHKVFVAGLSASGDLNGREKSDMLGAVRSYIPILLALFSFTAEYPGVSLSTAVNELVGKILSAIDEDDAVEALFTFLDPGARPDTADVESKQDVHTTFELMSGSRNGVSYRWMPQTERNFAHDCQCVINLLGTLKRTALAGEFFVRLVEALGQVADETDEAGRDIAAASTGNFLHGGGGLSDAEIDRKRSYLLLSQCLGQLVQSLDVSVIKRTRHVIVFAKLLATSADDETTCMALGLLTTILTGNAVTVSKDDEADIAELRGWLEPFANHPNEEIAEIALDLITNIQTRNPLWQELQEQTTNIQTVDHHNSTKPEVSIDASGSGSSSQKAQITDIGNETKSLDNDMGLLPPSKNANSGTNDDAQPSAALVTEYESFSTAMLQLKDPMLPVRAHALVLLRRLLERRDESVRGKEQVILDILVTQIRQLDSYIYLAAIQGLVVLCLEDPLHMIPALCEKFLDSDKKLGESVQAKLGEVLYGIVEAGHAQITTPSDNGDLSEDAQQKNATSFVDPNAIRPQLSKAHINVIVDAMLKVANTFQPSNATTDPEMNNSDRQEAKNNLGRGEGQSDADLIQEGMVISSSLAILARVCELRCDVVAPRVTEFIGCVTKVMSTYSDTSRLERIGQDGTADVQMVTVLSSTQNDDDDEFNTDATDDVLNETDLPADVRFPGMKVHDTDDADEDLNAADSEHNEEGVSQKMVVDPCLLVRRGAMNLATMIFRGFDPYFFALMAPSLPPLITLLGKVGTDDADIITRTHAQVALDDANELFKSWAALAGFTPSQPSDTNRSVPHPKILQ</sequence>
<dbReference type="Pfam" id="PF23565">
    <property type="entry name" value="ARM_TANGO6"/>
    <property type="match status" value="1"/>
</dbReference>
<feature type="domain" description="TANGO6 HEAT repeat" evidence="4">
    <location>
        <begin position="361"/>
        <end position="666"/>
    </location>
</feature>
<dbReference type="EMBL" id="KQ241897">
    <property type="protein sequence ID" value="KNC82737.1"/>
    <property type="molecule type" value="Genomic_DNA"/>
</dbReference>
<dbReference type="eggNOG" id="KOG4653">
    <property type="taxonomic scope" value="Eukaryota"/>
</dbReference>
<dbReference type="GO" id="GO:0009306">
    <property type="term" value="P:protein secretion"/>
    <property type="evidence" value="ECO:0007669"/>
    <property type="project" value="TreeGrafter"/>
</dbReference>
<dbReference type="InterPro" id="IPR019451">
    <property type="entry name" value="Rtp1_C1"/>
</dbReference>
<comment type="similarity">
    <text evidence="1">Belongs to the Tango6 family.</text>
</comment>
<keyword evidence="6" id="KW-1185">Reference proteome</keyword>
<evidence type="ECO:0000313" key="5">
    <source>
        <dbReference type="EMBL" id="KNC82737.1"/>
    </source>
</evidence>
<dbReference type="InterPro" id="IPR057407">
    <property type="entry name" value="HEAT_TANGO6"/>
</dbReference>
<feature type="region of interest" description="Disordered" evidence="2">
    <location>
        <begin position="49"/>
        <end position="75"/>
    </location>
</feature>